<comment type="subunit">
    <text evidence="9">Interacts with DNAJC12.</text>
</comment>
<dbReference type="OMA" id="DMPWFPR"/>
<dbReference type="InterPro" id="IPR036329">
    <property type="entry name" value="Aro-AA_hydroxylase_C_sf"/>
</dbReference>
<dbReference type="PRINTS" id="PR00372">
    <property type="entry name" value="FYWHYDRXLASE"/>
</dbReference>
<keyword evidence="4" id="KW-0560">Oxidoreductase</keyword>
<comment type="similarity">
    <text evidence="2">Belongs to the biopterin-dependent aromatic amino acid hydroxylase family.</text>
</comment>
<dbReference type="AlphaFoldDB" id="A0A226DK15"/>
<feature type="binding site" evidence="11">
    <location>
        <position position="313"/>
    </location>
    <ligand>
        <name>L-tryptophan</name>
        <dbReference type="ChEBI" id="CHEBI:57912"/>
    </ligand>
</feature>
<dbReference type="PROSITE" id="PS51410">
    <property type="entry name" value="BH4_AAA_HYDROXYL_2"/>
    <property type="match status" value="1"/>
</dbReference>
<feature type="domain" description="ACT" evidence="15">
    <location>
        <begin position="57"/>
        <end position="132"/>
    </location>
</feature>
<dbReference type="OrthoDB" id="983542at2759"/>
<feature type="binding site" evidence="11">
    <location>
        <position position="283"/>
    </location>
    <ligand>
        <name>L-tryptophan</name>
        <dbReference type="ChEBI" id="CHEBI:57912"/>
    </ligand>
</feature>
<evidence type="ECO:0000256" key="11">
    <source>
        <dbReference type="PIRSR" id="PIRSR601273-1"/>
    </source>
</evidence>
<evidence type="ECO:0000256" key="10">
    <source>
        <dbReference type="PIRSR" id="PIRSR000336-1"/>
    </source>
</evidence>
<dbReference type="GO" id="GO:0043005">
    <property type="term" value="C:neuron projection"/>
    <property type="evidence" value="ECO:0007669"/>
    <property type="project" value="TreeGrafter"/>
</dbReference>
<evidence type="ECO:0000313" key="17">
    <source>
        <dbReference type="Proteomes" id="UP000198287"/>
    </source>
</evidence>
<protein>
    <recommendedName>
        <fullName evidence="7">Tryptophan 5-hydroxylase 2</fullName>
    </recommendedName>
    <alternativeName>
        <fullName evidence="8">Tryptophan 5-monooxygenase 2</fullName>
    </alternativeName>
</protein>
<dbReference type="STRING" id="158441.A0A226DK15"/>
<evidence type="ECO:0000256" key="13">
    <source>
        <dbReference type="SAM" id="MobiDB-lite"/>
    </source>
</evidence>
<keyword evidence="5 10" id="KW-0408">Iron</keyword>
<proteinExistence type="inferred from homology"/>
<feature type="binding site" evidence="11">
    <location>
        <position position="414"/>
    </location>
    <ligand>
        <name>L-tryptophan</name>
        <dbReference type="ChEBI" id="CHEBI:57912"/>
    </ligand>
</feature>
<evidence type="ECO:0000256" key="4">
    <source>
        <dbReference type="ARBA" id="ARBA00023002"/>
    </source>
</evidence>
<evidence type="ECO:0000256" key="2">
    <source>
        <dbReference type="ARBA" id="ARBA00009712"/>
    </source>
</evidence>
<dbReference type="InterPro" id="IPR019773">
    <property type="entry name" value="Tyrosine_3-monooxygenase-like"/>
</dbReference>
<dbReference type="InterPro" id="IPR019774">
    <property type="entry name" value="Aromatic-AA_hydroxylase_C"/>
</dbReference>
<dbReference type="SUPFAM" id="SSF56534">
    <property type="entry name" value="Aromatic aminoacid monoxygenases, catalytic and oligomerization domains"/>
    <property type="match status" value="1"/>
</dbReference>
<feature type="compositionally biased region" description="Basic and acidic residues" evidence="13">
    <location>
        <begin position="26"/>
        <end position="35"/>
    </location>
</feature>
<evidence type="ECO:0000256" key="5">
    <source>
        <dbReference type="ARBA" id="ARBA00023004"/>
    </source>
</evidence>
<evidence type="ECO:0000313" key="16">
    <source>
        <dbReference type="EMBL" id="OXA45573.1"/>
    </source>
</evidence>
<keyword evidence="17" id="KW-1185">Reference proteome</keyword>
<keyword evidence="3 10" id="KW-0479">Metal-binding</keyword>
<evidence type="ECO:0000256" key="1">
    <source>
        <dbReference type="ARBA" id="ARBA00001954"/>
    </source>
</evidence>
<dbReference type="Pfam" id="PF00351">
    <property type="entry name" value="Biopterin_H"/>
    <property type="match status" value="2"/>
</dbReference>
<name>A0A226DK15_FOLCA</name>
<evidence type="ECO:0000256" key="7">
    <source>
        <dbReference type="ARBA" id="ARBA00040889"/>
    </source>
</evidence>
<dbReference type="CDD" id="cd04929">
    <property type="entry name" value="ACT_TPH"/>
    <property type="match status" value="1"/>
</dbReference>
<dbReference type="Proteomes" id="UP000198287">
    <property type="component" value="Unassembled WGS sequence"/>
</dbReference>
<sequence>MSGSGKGLLGLWLYRMGDSTDWTLKESVGRNKEPGKGPVTSQPRLIDHPKEGQNQNCVVFSLKNQVGGLARALKVFQDNGVNVIHIESRKSKKKPSEYEIMLDVDCEPELMDEIMKTLSDEVAAINLTSYEQGHKFPRPLQSLQSMSSFDFGDMPWFPRKIQDLDQSQRVLMYGSELDADHPGFKDPVYRKRRKFFSDLAMGYKYGQTIPRIEYTPEEVRTWGTVFRELHKLYPKYACKEYLENWDQLIQYCAYREDNVPQLQDIDIFLKRKTGFQLRPVAGYLSPRDFLAGLAFRVFHCTQYIRHSSDPFYTPEPDCCHELLGHMPLLANPSFAQFSQEIGLASLGASEEEVGKIATCYFFTVEFGLCKQDNELRVFGAGLLSSVAELKHALEAVNKIRRFEPDVTCKEECIITSYQNAYFYTDSFEEAKDKMRQVETFLILRLNETCLIRSYLFLRAFASTIQRPFGVRYNPYTQSVDILSNAQKIAALVSELRGDLCIVRNALKKIHEQDETVDVERFAHMLKDQIDIDPGDQESLSGRATPCFERGASPNGDHPPDK</sequence>
<dbReference type="InterPro" id="IPR036951">
    <property type="entry name" value="ArAA_hydroxylase_sf"/>
</dbReference>
<dbReference type="PANTHER" id="PTHR11473">
    <property type="entry name" value="AROMATIC AMINO ACID HYDROXYLASE"/>
    <property type="match status" value="1"/>
</dbReference>
<dbReference type="Gene3D" id="1.10.800.10">
    <property type="entry name" value="Aromatic amino acid hydroxylase"/>
    <property type="match status" value="1"/>
</dbReference>
<dbReference type="InterPro" id="IPR018301">
    <property type="entry name" value="ArAA_hydroxylase_Fe/CU_BS"/>
</dbReference>
<dbReference type="InterPro" id="IPR045865">
    <property type="entry name" value="ACT-like_dom_sf"/>
</dbReference>
<dbReference type="InterPro" id="IPR002912">
    <property type="entry name" value="ACT_dom"/>
</dbReference>
<dbReference type="SUPFAM" id="SSF55021">
    <property type="entry name" value="ACT-like"/>
    <property type="match status" value="1"/>
</dbReference>
<feature type="binding site" evidence="11">
    <location>
        <position position="305"/>
    </location>
    <ligand>
        <name>L-tryptophan</name>
        <dbReference type="ChEBI" id="CHEBI:57912"/>
    </ligand>
</feature>
<evidence type="ECO:0000259" key="14">
    <source>
        <dbReference type="PROSITE" id="PS51410"/>
    </source>
</evidence>
<gene>
    <name evidence="16" type="ORF">Fcan01_19654</name>
</gene>
<reference evidence="16 17" key="1">
    <citation type="submission" date="2015-12" db="EMBL/GenBank/DDBJ databases">
        <title>The genome of Folsomia candida.</title>
        <authorList>
            <person name="Faddeeva A."/>
            <person name="Derks M.F."/>
            <person name="Anvar Y."/>
            <person name="Smit S."/>
            <person name="Van Straalen N."/>
            <person name="Roelofs D."/>
        </authorList>
    </citation>
    <scope>NUCLEOTIDE SEQUENCE [LARGE SCALE GENOMIC DNA]</scope>
    <source>
        <strain evidence="16 17">VU population</strain>
        <tissue evidence="16">Whole body</tissue>
    </source>
</reference>
<dbReference type="EMBL" id="LNIX01000017">
    <property type="protein sequence ID" value="OXA45573.1"/>
    <property type="molecule type" value="Genomic_DNA"/>
</dbReference>
<dbReference type="GO" id="GO:0005506">
    <property type="term" value="F:iron ion binding"/>
    <property type="evidence" value="ECO:0007669"/>
    <property type="project" value="InterPro"/>
</dbReference>
<evidence type="ECO:0000259" key="15">
    <source>
        <dbReference type="PROSITE" id="PS51671"/>
    </source>
</evidence>
<feature type="binding site" evidence="10">
    <location>
        <position position="365"/>
    </location>
    <ligand>
        <name>Fe cation</name>
        <dbReference type="ChEBI" id="CHEBI:24875"/>
    </ligand>
</feature>
<comment type="cofactor">
    <cofactor evidence="1 12">
        <name>Fe(2+)</name>
        <dbReference type="ChEBI" id="CHEBI:29033"/>
    </cofactor>
</comment>
<dbReference type="PIRSF" id="PIRSF000336">
    <property type="entry name" value="TH"/>
    <property type="match status" value="1"/>
</dbReference>
<feature type="binding site" evidence="10">
    <location>
        <position position="325"/>
    </location>
    <ligand>
        <name>Fe cation</name>
        <dbReference type="ChEBI" id="CHEBI:24875"/>
    </ligand>
</feature>
<feature type="region of interest" description="Disordered" evidence="13">
    <location>
        <begin position="531"/>
        <end position="561"/>
    </location>
</feature>
<evidence type="ECO:0000256" key="9">
    <source>
        <dbReference type="ARBA" id="ARBA00062416"/>
    </source>
</evidence>
<feature type="binding site" evidence="11">
    <location>
        <position position="384"/>
    </location>
    <ligand>
        <name>L-tryptophan</name>
        <dbReference type="ChEBI" id="CHEBI:57912"/>
    </ligand>
</feature>
<evidence type="ECO:0000256" key="6">
    <source>
        <dbReference type="ARBA" id="ARBA00023033"/>
    </source>
</evidence>
<dbReference type="CDD" id="cd03346">
    <property type="entry name" value="eu_TrpOH"/>
    <property type="match status" value="1"/>
</dbReference>
<dbReference type="Pfam" id="PF01842">
    <property type="entry name" value="ACT"/>
    <property type="match status" value="1"/>
</dbReference>
<feature type="domain" description="Biopterin-dependent aromatic amino acid hydroxylase family profile" evidence="14">
    <location>
        <begin position="141"/>
        <end position="510"/>
    </location>
</feature>
<dbReference type="PANTHER" id="PTHR11473:SF16">
    <property type="entry name" value="TRYPTOPHAN 5-HYDROXYLASE 2"/>
    <property type="match status" value="1"/>
</dbReference>
<organism evidence="16 17">
    <name type="scientific">Folsomia candida</name>
    <name type="common">Springtail</name>
    <dbReference type="NCBI Taxonomy" id="158441"/>
    <lineage>
        <taxon>Eukaryota</taxon>
        <taxon>Metazoa</taxon>
        <taxon>Ecdysozoa</taxon>
        <taxon>Arthropoda</taxon>
        <taxon>Hexapoda</taxon>
        <taxon>Collembola</taxon>
        <taxon>Entomobryomorpha</taxon>
        <taxon>Isotomoidea</taxon>
        <taxon>Isotomidae</taxon>
        <taxon>Proisotominae</taxon>
        <taxon>Folsomia</taxon>
    </lineage>
</organism>
<dbReference type="GO" id="GO:0009072">
    <property type="term" value="P:aromatic amino acid metabolic process"/>
    <property type="evidence" value="ECO:0007669"/>
    <property type="project" value="InterPro"/>
</dbReference>
<dbReference type="InterPro" id="IPR001273">
    <property type="entry name" value="ArAA_hydroxylase"/>
</dbReference>
<evidence type="ECO:0000256" key="3">
    <source>
        <dbReference type="ARBA" id="ARBA00022723"/>
    </source>
</evidence>
<dbReference type="GO" id="GO:0004510">
    <property type="term" value="F:tryptophan 5-monooxygenase activity"/>
    <property type="evidence" value="ECO:0007669"/>
    <property type="project" value="TreeGrafter"/>
</dbReference>
<evidence type="ECO:0000256" key="8">
    <source>
        <dbReference type="ARBA" id="ARBA00042662"/>
    </source>
</evidence>
<feature type="region of interest" description="Disordered" evidence="13">
    <location>
        <begin position="26"/>
        <end position="50"/>
    </location>
</feature>
<comment type="caution">
    <text evidence="16">The sequence shown here is derived from an EMBL/GenBank/DDBJ whole genome shotgun (WGS) entry which is preliminary data.</text>
</comment>
<feature type="binding site" evidence="10">
    <location>
        <position position="320"/>
    </location>
    <ligand>
        <name>Fe cation</name>
        <dbReference type="ChEBI" id="CHEBI:24875"/>
    </ligand>
</feature>
<keyword evidence="6" id="KW-0503">Monooxygenase</keyword>
<dbReference type="PROSITE" id="PS51671">
    <property type="entry name" value="ACT"/>
    <property type="match status" value="1"/>
</dbReference>
<accession>A0A226DK15</accession>
<evidence type="ECO:0000256" key="12">
    <source>
        <dbReference type="PIRSR" id="PIRSR601273-2"/>
    </source>
</evidence>
<dbReference type="InterPro" id="IPR041904">
    <property type="entry name" value="TrpOH_cat"/>
</dbReference>
<dbReference type="PROSITE" id="PS00367">
    <property type="entry name" value="BH4_AAA_HYDROXYL_1"/>
    <property type="match status" value="1"/>
</dbReference>